<dbReference type="PANTHER" id="PTHR41878">
    <property type="entry name" value="LEXA REPRESSOR-RELATED"/>
    <property type="match status" value="1"/>
</dbReference>
<evidence type="ECO:0000259" key="4">
    <source>
        <dbReference type="Pfam" id="PF24136"/>
    </source>
</evidence>
<dbReference type="Pfam" id="PF24133">
    <property type="entry name" value="DUF7400"/>
    <property type="match status" value="1"/>
</dbReference>
<dbReference type="Pfam" id="PF24136">
    <property type="entry name" value="DUF7403"/>
    <property type="match status" value="1"/>
</dbReference>
<dbReference type="EMBL" id="FN667742">
    <property type="protein sequence ID" value="CBJ88172.1"/>
    <property type="molecule type" value="Genomic_DNA"/>
</dbReference>
<dbReference type="STRING" id="406817.XNC1_0084"/>
<dbReference type="GeneID" id="24902909"/>
<organism evidence="5 6">
    <name type="scientific">Xenorhabdus nematophila (strain ATCC 19061 / DSM 3370 / CCUG 14189 / LMG 1036 / NCIMB 9965 / AN6)</name>
    <dbReference type="NCBI Taxonomy" id="406817"/>
    <lineage>
        <taxon>Bacteria</taxon>
        <taxon>Pseudomonadati</taxon>
        <taxon>Pseudomonadota</taxon>
        <taxon>Gammaproteobacteria</taxon>
        <taxon>Enterobacterales</taxon>
        <taxon>Morganellaceae</taxon>
        <taxon>Xenorhabdus</taxon>
    </lineage>
</organism>
<evidence type="ECO:0000313" key="6">
    <source>
        <dbReference type="Proteomes" id="UP000008075"/>
    </source>
</evidence>
<dbReference type="Gene3D" id="3.10.290.30">
    <property type="entry name" value="MM3350-like"/>
    <property type="match status" value="1"/>
</dbReference>
<dbReference type="SUPFAM" id="SSF159941">
    <property type="entry name" value="MM3350-like"/>
    <property type="match status" value="1"/>
</dbReference>
<dbReference type="HOGENOM" id="CLU_398982_0_0_6"/>
<dbReference type="eggNOG" id="COG3012">
    <property type="taxonomic scope" value="Bacteria"/>
</dbReference>
<dbReference type="Pfam" id="PF24134">
    <property type="entry name" value="DUF7401"/>
    <property type="match status" value="1"/>
</dbReference>
<dbReference type="AlphaFoldDB" id="D3VG82"/>
<evidence type="ECO:0000313" key="5">
    <source>
        <dbReference type="EMBL" id="CBJ88172.1"/>
    </source>
</evidence>
<dbReference type="PANTHER" id="PTHR41878:SF1">
    <property type="entry name" value="TNPR PROTEIN"/>
    <property type="match status" value="1"/>
</dbReference>
<evidence type="ECO:0000259" key="3">
    <source>
        <dbReference type="Pfam" id="PF24134"/>
    </source>
</evidence>
<evidence type="ECO:0000259" key="2">
    <source>
        <dbReference type="Pfam" id="PF24133"/>
    </source>
</evidence>
<dbReference type="InterPro" id="IPR024047">
    <property type="entry name" value="MM3350-like_sf"/>
</dbReference>
<keyword evidence="6" id="KW-1185">Reference proteome</keyword>
<feature type="domain" description="DUF7400" evidence="2">
    <location>
        <begin position="1"/>
        <end position="262"/>
    </location>
</feature>
<dbReference type="Pfam" id="PF07929">
    <property type="entry name" value="PRiA4_ORF3"/>
    <property type="match status" value="1"/>
</dbReference>
<dbReference type="InterPro" id="IPR055825">
    <property type="entry name" value="DUF7401"/>
</dbReference>
<dbReference type="Proteomes" id="UP000008075">
    <property type="component" value="Chromosome"/>
</dbReference>
<dbReference type="RefSeq" id="WP_013183074.1">
    <property type="nucleotide sequence ID" value="NC_014228.1"/>
</dbReference>
<sequence length="692" mass="79485">MKLTPEKLFTAINEYAHQPEKKRYLTPKQVQWFADPENVFLLIAIVLTIPEEVMDKIGDSISNWVEAAIAELALTATKLPVGVKRQFEGAIEETLNHAKENFALNSECVLLLLSILKKNQFNIQTDITQLLEISEHDDNAGVVSFPTQPIRLSQLLDQYDIQSGIEFIEFFENGVSVVPHEALPHLLSELSKYSWGIDALLLLTQYFEEPVALASGQVLDSCPSSAWANLSYQQLINLCARFNRHPSVKHSMKRWKKLAMKHCHARATAKIHELYVSHVDGNDCASIMMKATLNGEDDQLSMMLDFKSGIRETFLDIDPNKSLTELIAQLDDSVDFTPVSPEWLQQILPWILSVQHSKNTPLDLYSLYWLSQLPAEWTEPEEFEFENWNQKLSYQADFQRKERNRLSSIYMKHFSPLLMTWLAPEECLLEAKKPRDLLKNYYYANRDLFTERLTYSAAVERYKLPPSAQRFANDYLDLAHSLHDPALNRKKFSLFDALSEMSFEFFAMMLDPVNAELPLQGLVIKVSLLDASPAVWRRISVSNQLTLCELHDVIQDAMGWENAHLYCFDIGGIEIPEEHYDQVRIGIFLNDIGSTLNYQYDFGDDWSHQVTVEKLLPKDIIQPEVTAGNGMCPAEDSGGIWHWNHLLKLRKKKILTEEEAEQLEWAGLSPDEQPEPFDKQLANKRLKALFNY</sequence>
<feature type="domain" description="DUF7401" evidence="3">
    <location>
        <begin position="266"/>
        <end position="381"/>
    </location>
</feature>
<gene>
    <name evidence="5" type="ordered locus">XNC1_0084</name>
</gene>
<proteinExistence type="predicted"/>
<reference evidence="5 6" key="1">
    <citation type="journal article" date="2011" name="PLoS ONE">
        <title>The entomopathogenic bacterial endosymbionts xenorhabdus and photorhabdus: convergent lifestyles from divergent genomes.</title>
        <authorList>
            <person name="Chaston J.M."/>
            <person name="Suen G."/>
            <person name="Tucker S.L."/>
            <person name="Andersen A.W."/>
            <person name="Bhasin A."/>
            <person name="Bode E."/>
            <person name="Bode H.B."/>
            <person name="Brachmann A.O."/>
            <person name="Cowles C.E."/>
            <person name="Cowles K.N."/>
            <person name="Darby C."/>
            <person name="de Leon L."/>
            <person name="Drace K."/>
            <person name="Du Z."/>
            <person name="Givaudan A."/>
            <person name="Herbert Tran E.E."/>
            <person name="Jewell K.A."/>
            <person name="Knack J.J."/>
            <person name="Krasomil-Osterfeld K.C."/>
            <person name="Kukor R."/>
            <person name="Lanois A."/>
            <person name="Latreille P."/>
            <person name="Leimgruber N.K."/>
            <person name="Lipke C.M."/>
            <person name="Liu R."/>
            <person name="Lu X."/>
            <person name="Martens E.C."/>
            <person name="Marri P.R."/>
            <person name="Medigue C."/>
            <person name="Menard M.L."/>
            <person name="Miller N.M."/>
            <person name="Morales-Soto N."/>
            <person name="Norton S."/>
            <person name="Ogier J.C."/>
            <person name="Orchard S.S."/>
            <person name="Park D."/>
            <person name="Park Y."/>
            <person name="Qurollo B.A."/>
            <person name="Sugar D.R."/>
            <person name="Richards G.R."/>
            <person name="Rouy Z."/>
            <person name="Slominski B."/>
            <person name="Slominski K."/>
            <person name="Snyder H."/>
            <person name="Tjaden B.C."/>
            <person name="van der Hoeven R."/>
            <person name="Welch R.D."/>
            <person name="Wheeler C."/>
            <person name="Xiang B."/>
            <person name="Barbazuk B."/>
            <person name="Gaudriault S."/>
            <person name="Goodner B."/>
            <person name="Slater S.C."/>
            <person name="Forst S."/>
            <person name="Goldman B.S."/>
            <person name="Goodrich-Blair H."/>
        </authorList>
    </citation>
    <scope>NUCLEOTIDE SEQUENCE [LARGE SCALE GENOMIC DNA]</scope>
    <source>
        <strain evidence="6">ATCC 19061 / DSM 3370 / CCUG 14189 / LMG 1036 / NCIMB 9965 / AN6</strain>
    </source>
</reference>
<feature type="domain" description="DUF7403" evidence="4">
    <location>
        <begin position="399"/>
        <end position="506"/>
    </location>
</feature>
<dbReference type="InterPro" id="IPR055824">
    <property type="entry name" value="DUF7400"/>
</dbReference>
<name>D3VG82_XENNA</name>
<accession>D3VG82</accession>
<dbReference type="KEGG" id="xne:XNC1_0084"/>
<evidence type="ECO:0000259" key="1">
    <source>
        <dbReference type="Pfam" id="PF07929"/>
    </source>
</evidence>
<dbReference type="InterPro" id="IPR055827">
    <property type="entry name" value="DUF7403"/>
</dbReference>
<dbReference type="InterPro" id="IPR012912">
    <property type="entry name" value="Plasmid_pRiA4b_Orf3-like"/>
</dbReference>
<feature type="domain" description="Plasmid pRiA4b Orf3-like" evidence="1">
    <location>
        <begin position="522"/>
        <end position="677"/>
    </location>
</feature>
<protein>
    <submittedName>
        <fullName evidence="5">Uncharacterized protein</fullName>
    </submittedName>
</protein>